<dbReference type="RefSeq" id="WP_129120970.1">
    <property type="nucleotide sequence ID" value="NZ_PEIB01000002.1"/>
</dbReference>
<keyword evidence="6" id="KW-0560">Oxidoreductase</keyword>
<evidence type="ECO:0000313" key="7">
    <source>
        <dbReference type="Proteomes" id="UP000290287"/>
    </source>
</evidence>
<feature type="binding site" evidence="2">
    <location>
        <position position="105"/>
    </location>
    <ligand>
        <name>Fe cation</name>
        <dbReference type="ChEBI" id="CHEBI:24875"/>
    </ligand>
</feature>
<reference evidence="6 7" key="1">
    <citation type="submission" date="2017-10" db="EMBL/GenBank/DDBJ databases">
        <title>Nyctiphanis sp. nov., isolated from the stomach of the euphausiid Nyctiphanes simplex (Hansen, 1911) in the Gulf of California.</title>
        <authorList>
            <person name="Gomez-Gil B."/>
            <person name="Aguilar-Mendez M."/>
            <person name="Lopez-Cortes A."/>
            <person name="Gomez-Gutierrez J."/>
            <person name="Roque A."/>
            <person name="Lang E."/>
            <person name="Gonzalez-Castillo A."/>
        </authorList>
    </citation>
    <scope>NUCLEOTIDE SEQUENCE [LARGE SCALE GENOMIC DNA]</scope>
    <source>
        <strain evidence="6 7">CAIM 600</strain>
    </source>
</reference>
<organism evidence="6 7">
    <name type="scientific">Veronia nyctiphanis</name>
    <dbReference type="NCBI Taxonomy" id="1278244"/>
    <lineage>
        <taxon>Bacteria</taxon>
        <taxon>Pseudomonadati</taxon>
        <taxon>Pseudomonadota</taxon>
        <taxon>Gammaproteobacteria</taxon>
        <taxon>Vibrionales</taxon>
        <taxon>Vibrionaceae</taxon>
        <taxon>Veronia</taxon>
    </lineage>
</organism>
<evidence type="ECO:0000259" key="5">
    <source>
        <dbReference type="Pfam" id="PF05726"/>
    </source>
</evidence>
<dbReference type="EMBL" id="PEIB01000002">
    <property type="protein sequence ID" value="RXJ74500.1"/>
    <property type="molecule type" value="Genomic_DNA"/>
</dbReference>
<dbReference type="InterPro" id="IPR008778">
    <property type="entry name" value="Pirin_C_dom"/>
</dbReference>
<dbReference type="PANTHER" id="PTHR13903">
    <property type="entry name" value="PIRIN-RELATED"/>
    <property type="match status" value="1"/>
</dbReference>
<evidence type="ECO:0000313" key="6">
    <source>
        <dbReference type="EMBL" id="RXJ74500.1"/>
    </source>
</evidence>
<dbReference type="InterPro" id="IPR003829">
    <property type="entry name" value="Pirin_N_dom"/>
</dbReference>
<comment type="cofactor">
    <cofactor evidence="2">
        <name>Fe cation</name>
        <dbReference type="ChEBI" id="CHEBI:24875"/>
    </cofactor>
    <text evidence="2">Binds 1 Fe cation per subunit.</text>
</comment>
<gene>
    <name evidence="6" type="ORF">CS022_02665</name>
</gene>
<feature type="binding site" evidence="2">
    <location>
        <position position="61"/>
    </location>
    <ligand>
        <name>Fe cation</name>
        <dbReference type="ChEBI" id="CHEBI:24875"/>
    </ligand>
</feature>
<dbReference type="Gene3D" id="2.60.120.10">
    <property type="entry name" value="Jelly Rolls"/>
    <property type="match status" value="2"/>
</dbReference>
<evidence type="ECO:0000256" key="2">
    <source>
        <dbReference type="PIRSR" id="PIRSR006232-1"/>
    </source>
</evidence>
<dbReference type="InterPro" id="IPR011051">
    <property type="entry name" value="RmlC_Cupin_sf"/>
</dbReference>
<dbReference type="CDD" id="cd02909">
    <property type="entry name" value="cupin_pirin_N"/>
    <property type="match status" value="1"/>
</dbReference>
<dbReference type="Pfam" id="PF02678">
    <property type="entry name" value="Pirin"/>
    <property type="match status" value="1"/>
</dbReference>
<protein>
    <submittedName>
        <fullName evidence="6">Quercetin 2,3-dioxygenase</fullName>
    </submittedName>
</protein>
<feature type="domain" description="Pirin N-terminal" evidence="4">
    <location>
        <begin position="33"/>
        <end position="121"/>
    </location>
</feature>
<evidence type="ECO:0000259" key="4">
    <source>
        <dbReference type="Pfam" id="PF02678"/>
    </source>
</evidence>
<keyword evidence="2" id="KW-0408">Iron</keyword>
<keyword evidence="2" id="KW-0479">Metal-binding</keyword>
<dbReference type="GO" id="GO:0051213">
    <property type="term" value="F:dioxygenase activity"/>
    <property type="evidence" value="ECO:0007669"/>
    <property type="project" value="UniProtKB-KW"/>
</dbReference>
<accession>A0A4Q0YTF6</accession>
<comment type="similarity">
    <text evidence="1 3">Belongs to the pirin family.</text>
</comment>
<name>A0A4Q0YTF6_9GAMM</name>
<sequence>MKCRNTIRKIKSHPSSDGDGVNINRIHGFENPLEFSPFLLVDELKSDDPEDYIGGFPPHPHRGIETLTYMLQGHFEHKDHMGNTGSLKTGGAQWMSAGRGVIHSEMPIMDGGMLHGFQIWLNLPATKKMQPSQYEDFQSPQITEYSEGEGNLLRVISGDVSDGEALLSGPLQRTGVPALIADWQAASGKSRTLVFEESFNAMLYVYSGRVVVSEDMISEGHFALLNHGEALNIEALEDSGVLLLAGQVINEPVAHYGPFVMNTDEEIEQALQDYRNGVLTDAP</sequence>
<feature type="binding site" evidence="2">
    <location>
        <position position="103"/>
    </location>
    <ligand>
        <name>Fe cation</name>
        <dbReference type="ChEBI" id="CHEBI:24875"/>
    </ligand>
</feature>
<evidence type="ECO:0000256" key="3">
    <source>
        <dbReference type="RuleBase" id="RU003457"/>
    </source>
</evidence>
<dbReference type="OrthoDB" id="9780903at2"/>
<feature type="domain" description="Pirin C-terminal" evidence="5">
    <location>
        <begin position="181"/>
        <end position="278"/>
    </location>
</feature>
<dbReference type="CDD" id="cd02247">
    <property type="entry name" value="cupin_pirin_C"/>
    <property type="match status" value="1"/>
</dbReference>
<evidence type="ECO:0000256" key="1">
    <source>
        <dbReference type="ARBA" id="ARBA00008416"/>
    </source>
</evidence>
<dbReference type="PIRSF" id="PIRSF006232">
    <property type="entry name" value="Pirin"/>
    <property type="match status" value="1"/>
</dbReference>
<dbReference type="SUPFAM" id="SSF51182">
    <property type="entry name" value="RmlC-like cupins"/>
    <property type="match status" value="1"/>
</dbReference>
<comment type="caution">
    <text evidence="6">The sequence shown here is derived from an EMBL/GenBank/DDBJ whole genome shotgun (WGS) entry which is preliminary data.</text>
</comment>
<dbReference type="PANTHER" id="PTHR13903:SF8">
    <property type="entry name" value="PIRIN"/>
    <property type="match status" value="1"/>
</dbReference>
<keyword evidence="6" id="KW-0223">Dioxygenase</keyword>
<dbReference type="AlphaFoldDB" id="A0A4Q0YTF6"/>
<dbReference type="Proteomes" id="UP000290287">
    <property type="component" value="Unassembled WGS sequence"/>
</dbReference>
<dbReference type="InterPro" id="IPR014710">
    <property type="entry name" value="RmlC-like_jellyroll"/>
</dbReference>
<dbReference type="InterPro" id="IPR012093">
    <property type="entry name" value="Pirin"/>
</dbReference>
<keyword evidence="7" id="KW-1185">Reference proteome</keyword>
<dbReference type="Pfam" id="PF05726">
    <property type="entry name" value="Pirin_C"/>
    <property type="match status" value="1"/>
</dbReference>
<dbReference type="GO" id="GO:0046872">
    <property type="term" value="F:metal ion binding"/>
    <property type="evidence" value="ECO:0007669"/>
    <property type="project" value="UniProtKB-KW"/>
</dbReference>
<feature type="binding site" evidence="2">
    <location>
        <position position="59"/>
    </location>
    <ligand>
        <name>Fe cation</name>
        <dbReference type="ChEBI" id="CHEBI:24875"/>
    </ligand>
</feature>
<proteinExistence type="inferred from homology"/>